<gene>
    <name evidence="1" type="ORF">X801_04813</name>
</gene>
<keyword evidence="2" id="KW-1185">Reference proteome</keyword>
<name>A0A1S8WY28_OPIVI</name>
<reference evidence="1 2" key="1">
    <citation type="submission" date="2015-03" db="EMBL/GenBank/DDBJ databases">
        <title>Draft genome of the nematode, Opisthorchis viverrini.</title>
        <authorList>
            <person name="Mitreva M."/>
        </authorList>
    </citation>
    <scope>NUCLEOTIDE SEQUENCE [LARGE SCALE GENOMIC DNA]</scope>
    <source>
        <strain evidence="1">Khon Kaen</strain>
    </source>
</reference>
<dbReference type="EMBL" id="KV893414">
    <property type="protein sequence ID" value="OON19321.1"/>
    <property type="molecule type" value="Genomic_DNA"/>
</dbReference>
<evidence type="ECO:0000313" key="2">
    <source>
        <dbReference type="Proteomes" id="UP000243686"/>
    </source>
</evidence>
<sequence length="16" mass="2016">MSIEETKYFQRAPIRF</sequence>
<protein>
    <submittedName>
        <fullName evidence="1">Uncharacterized protein</fullName>
    </submittedName>
</protein>
<organism evidence="1 2">
    <name type="scientific">Opisthorchis viverrini</name>
    <name type="common">Southeast Asian liver fluke</name>
    <dbReference type="NCBI Taxonomy" id="6198"/>
    <lineage>
        <taxon>Eukaryota</taxon>
        <taxon>Metazoa</taxon>
        <taxon>Spiralia</taxon>
        <taxon>Lophotrochozoa</taxon>
        <taxon>Platyhelminthes</taxon>
        <taxon>Trematoda</taxon>
        <taxon>Digenea</taxon>
        <taxon>Opisthorchiida</taxon>
        <taxon>Opisthorchiata</taxon>
        <taxon>Opisthorchiidae</taxon>
        <taxon>Opisthorchis</taxon>
    </lineage>
</organism>
<dbReference type="AlphaFoldDB" id="A0A1S8WY28"/>
<dbReference type="Proteomes" id="UP000243686">
    <property type="component" value="Unassembled WGS sequence"/>
</dbReference>
<evidence type="ECO:0000313" key="1">
    <source>
        <dbReference type="EMBL" id="OON19321.1"/>
    </source>
</evidence>
<accession>A0A1S8WY28</accession>
<proteinExistence type="predicted"/>